<dbReference type="AlphaFoldDB" id="A0A162J9P7"/>
<organism evidence="12 13">
    <name type="scientific">Niveomyces insectorum RCEF 264</name>
    <dbReference type="NCBI Taxonomy" id="1081102"/>
    <lineage>
        <taxon>Eukaryota</taxon>
        <taxon>Fungi</taxon>
        <taxon>Dikarya</taxon>
        <taxon>Ascomycota</taxon>
        <taxon>Pezizomycotina</taxon>
        <taxon>Sordariomycetes</taxon>
        <taxon>Hypocreomycetidae</taxon>
        <taxon>Hypocreales</taxon>
        <taxon>Cordycipitaceae</taxon>
        <taxon>Niveomyces</taxon>
    </lineage>
</organism>
<sequence length="532" mass="57556">MRQRTTFFHRPQSPVDPALLHLTDAALTGPVVQAVREDRVTLALDELPAELRAFLGDDVQRLHVRWAGARADDEPVSPLFARLAPGLHVFYTPSRRNTVQNDREYLPTLKRQKSTGADVSVAFKKSFVDLGDNRRPHSAALQYYAPVHNLSAFAAYAQAAWCATGDGSTCAFAAADALDRARALDLSYDPDLGTLKITVQWPLAERPLAVASVPGARIEVGVLGADAPPTLGPHELGMAGHIAVLGQDEHLSPVMFAFPSRHRQAADGAAAFAATFVQPTGLHPTLHLRLASGPPPRSGSGSDNSGAASTCKLHTYLTLPRHIFADQYQLGDPLFLASKNLTALRHITEPVDLEAPDYAVPSWGAAALVELAPPFVPSQSTWTAEIPLHLRYLLPADGGYRSVDVPYPVVFWACPAGVEDTSFATNPFDRTNLGYDGLFDEETEFWHVRPDPSLGASPSPSSDHAASTDHLINFIRVPVLDSAKSQWVNAGTSVTILLGFSWVLWKLLSVYRRTGYGRAPPLVAAKSAKKTQ</sequence>
<evidence type="ECO:0000256" key="6">
    <source>
        <dbReference type="ARBA" id="ARBA00022692"/>
    </source>
</evidence>
<accession>A0A162J9P7</accession>
<keyword evidence="10" id="KW-0325">Glycoprotein</keyword>
<dbReference type="STRING" id="1081102.A0A162J9P7"/>
<keyword evidence="6" id="KW-0812">Transmembrane</keyword>
<keyword evidence="8" id="KW-1133">Transmembrane helix</keyword>
<evidence type="ECO:0000256" key="1">
    <source>
        <dbReference type="ARBA" id="ARBA00004643"/>
    </source>
</evidence>
<dbReference type="PANTHER" id="PTHR28533">
    <property type="entry name" value="PROTEIN PBN1"/>
    <property type="match status" value="1"/>
</dbReference>
<keyword evidence="9" id="KW-0472">Membrane</keyword>
<dbReference type="EMBL" id="AZHD01000003">
    <property type="protein sequence ID" value="OAA65742.1"/>
    <property type="molecule type" value="Genomic_DNA"/>
</dbReference>
<dbReference type="PANTHER" id="PTHR28533:SF1">
    <property type="entry name" value="PROTEIN PBN1"/>
    <property type="match status" value="1"/>
</dbReference>
<keyword evidence="13" id="KW-1185">Reference proteome</keyword>
<evidence type="ECO:0000256" key="5">
    <source>
        <dbReference type="ARBA" id="ARBA00022502"/>
    </source>
</evidence>
<keyword evidence="7 11" id="KW-0256">Endoplasmic reticulum</keyword>
<dbReference type="Proteomes" id="UP000076874">
    <property type="component" value="Unassembled WGS sequence"/>
</dbReference>
<comment type="subcellular location">
    <subcellularLocation>
        <location evidence="11">Endoplasmic reticulum membrane</location>
        <topology evidence="11">Single-pass membrane protein</topology>
    </subcellularLocation>
    <subcellularLocation>
        <location evidence="1">Endoplasmic reticulum membrane</location>
        <topology evidence="1">Single-pass type III membrane protein</topology>
    </subcellularLocation>
</comment>
<proteinExistence type="inferred from homology"/>
<evidence type="ECO:0000256" key="4">
    <source>
        <dbReference type="ARBA" id="ARBA00020410"/>
    </source>
</evidence>
<comment type="function">
    <text evidence="11">Required for proper folding and/or the stability of a subset of proteins in the endoplasmic reticulum. Component of glycosylphosphatidylinositol-mannosyltransferase 1 which transfers the first of the 4 mannoses in the GPI-anchor precursors during GPI-anchor biosynthesis. Probably acts by stabilizing the mannosyltransferase GPI14.</text>
</comment>
<evidence type="ECO:0000256" key="3">
    <source>
        <dbReference type="ARBA" id="ARBA00010345"/>
    </source>
</evidence>
<dbReference type="UniPathway" id="UPA00196"/>
<comment type="caution">
    <text evidence="12">The sequence shown here is derived from an EMBL/GenBank/DDBJ whole genome shotgun (WGS) entry which is preliminary data.</text>
</comment>
<evidence type="ECO:0000313" key="13">
    <source>
        <dbReference type="Proteomes" id="UP000076874"/>
    </source>
</evidence>
<dbReference type="OrthoDB" id="5546453at2759"/>
<dbReference type="Pfam" id="PF08320">
    <property type="entry name" value="PIG-X"/>
    <property type="match status" value="1"/>
</dbReference>
<dbReference type="GO" id="GO:0000030">
    <property type="term" value="F:mannosyltransferase activity"/>
    <property type="evidence" value="ECO:0007669"/>
    <property type="project" value="TreeGrafter"/>
</dbReference>
<dbReference type="GO" id="GO:0005789">
    <property type="term" value="C:endoplasmic reticulum membrane"/>
    <property type="evidence" value="ECO:0007669"/>
    <property type="project" value="UniProtKB-SubCell"/>
</dbReference>
<comment type="pathway">
    <text evidence="2 11">Glycolipid biosynthesis; glycosylphosphatidylinositol-anchor biosynthesis.</text>
</comment>
<comment type="similarity">
    <text evidence="3 11">Belongs to the PIGX family.</text>
</comment>
<name>A0A162J9P7_9HYPO</name>
<dbReference type="GO" id="GO:1990529">
    <property type="term" value="C:glycosylphosphatidylinositol-mannosyltransferase I complex"/>
    <property type="evidence" value="ECO:0007669"/>
    <property type="project" value="TreeGrafter"/>
</dbReference>
<evidence type="ECO:0000256" key="10">
    <source>
        <dbReference type="ARBA" id="ARBA00023180"/>
    </source>
</evidence>
<evidence type="ECO:0000256" key="2">
    <source>
        <dbReference type="ARBA" id="ARBA00004687"/>
    </source>
</evidence>
<evidence type="ECO:0000256" key="7">
    <source>
        <dbReference type="ARBA" id="ARBA00022824"/>
    </source>
</evidence>
<evidence type="ECO:0000256" key="9">
    <source>
        <dbReference type="ARBA" id="ARBA00023136"/>
    </source>
</evidence>
<keyword evidence="5 11" id="KW-0337">GPI-anchor biosynthesis</keyword>
<dbReference type="SMART" id="SM00780">
    <property type="entry name" value="PIG-X"/>
    <property type="match status" value="1"/>
</dbReference>
<gene>
    <name evidence="12" type="ORF">SPI_02529</name>
</gene>
<reference evidence="12 13" key="1">
    <citation type="journal article" date="2016" name="Genome Biol. Evol.">
        <title>Divergent and convergent evolution of fungal pathogenicity.</title>
        <authorList>
            <person name="Shang Y."/>
            <person name="Xiao G."/>
            <person name="Zheng P."/>
            <person name="Cen K."/>
            <person name="Zhan S."/>
            <person name="Wang C."/>
        </authorList>
    </citation>
    <scope>NUCLEOTIDE SEQUENCE [LARGE SCALE GENOMIC DNA]</scope>
    <source>
        <strain evidence="12 13">RCEF 264</strain>
    </source>
</reference>
<evidence type="ECO:0000313" key="12">
    <source>
        <dbReference type="EMBL" id="OAA65742.1"/>
    </source>
</evidence>
<dbReference type="InterPro" id="IPR042322">
    <property type="entry name" value="Pbn1"/>
</dbReference>
<dbReference type="InterPro" id="IPR013233">
    <property type="entry name" value="PIG-X/PBN1"/>
</dbReference>
<evidence type="ECO:0000256" key="11">
    <source>
        <dbReference type="RuleBase" id="RU366056"/>
    </source>
</evidence>
<evidence type="ECO:0000256" key="8">
    <source>
        <dbReference type="ARBA" id="ARBA00022989"/>
    </source>
</evidence>
<dbReference type="GO" id="GO:0006506">
    <property type="term" value="P:GPI anchor biosynthetic process"/>
    <property type="evidence" value="ECO:0007669"/>
    <property type="project" value="UniProtKB-UniPathway"/>
</dbReference>
<protein>
    <recommendedName>
        <fullName evidence="4 11">Protein PBN1</fullName>
    </recommendedName>
</protein>